<dbReference type="Proteomes" id="UP001301140">
    <property type="component" value="Unassembled WGS sequence"/>
</dbReference>
<evidence type="ECO:0000313" key="2">
    <source>
        <dbReference type="Proteomes" id="UP001301140"/>
    </source>
</evidence>
<sequence length="330" mass="37219">MPSPRKYLAEVAIGLCTRGHVIIPADQIHADGEMPQGAVEILENCHIYLICRRPYASFDPATFTYDGRACSGALIYREDAALHRVPFTFQVNADISRLDVDPYPHRQLVGYDAFGTSVRYWPASMLSLSSAVPGEDLRSFEVLYVGQAYGDGSRNALDRLRKHETLQKILAKSLATRPHDEIMLFAFDYAPPQVFSHIDGRSAAAACKDIDKAHWIDAHTIKPDKQSQVALAEAGLIRYFSPPYNKIYKHTFPEKTQKLLEYCYKLDFSALIVEINTEETYTPLYSSNVTKGVHHIAAFDLHDPQKRRSFFSMTNVDGDELLMKHSGPVY</sequence>
<dbReference type="RefSeq" id="WP_327789331.1">
    <property type="nucleotide sequence ID" value="NZ_JARGEQ010000098.1"/>
</dbReference>
<organism evidence="1 2">
    <name type="scientific">Marinimicrococcus flavescens</name>
    <dbReference type="NCBI Taxonomy" id="3031815"/>
    <lineage>
        <taxon>Bacteria</taxon>
        <taxon>Pseudomonadati</taxon>
        <taxon>Pseudomonadota</taxon>
        <taxon>Alphaproteobacteria</taxon>
        <taxon>Geminicoccales</taxon>
        <taxon>Geminicoccaceae</taxon>
        <taxon>Marinimicrococcus</taxon>
    </lineage>
</organism>
<name>A0AAP3XRZ2_9PROT</name>
<dbReference type="EMBL" id="JARGEQ010000098">
    <property type="protein sequence ID" value="MDF1586911.1"/>
    <property type="molecule type" value="Genomic_DNA"/>
</dbReference>
<comment type="caution">
    <text evidence="1">The sequence shown here is derived from an EMBL/GenBank/DDBJ whole genome shotgun (WGS) entry which is preliminary data.</text>
</comment>
<accession>A0AAP3XRZ2</accession>
<evidence type="ECO:0000313" key="1">
    <source>
        <dbReference type="EMBL" id="MDF1586911.1"/>
    </source>
</evidence>
<gene>
    <name evidence="1" type="ORF">PZ740_11025</name>
</gene>
<protein>
    <submittedName>
        <fullName evidence="1">Uncharacterized protein</fullName>
    </submittedName>
</protein>
<proteinExistence type="predicted"/>
<reference evidence="1 2" key="1">
    <citation type="submission" date="2023-03" db="EMBL/GenBank/DDBJ databases">
        <title>YIM 152171 draft genome.</title>
        <authorList>
            <person name="Yang Z."/>
        </authorList>
    </citation>
    <scope>NUCLEOTIDE SEQUENCE [LARGE SCALE GENOMIC DNA]</scope>
    <source>
        <strain evidence="1 2">YIM 152171</strain>
    </source>
</reference>
<dbReference type="AlphaFoldDB" id="A0AAP3XRZ2"/>
<keyword evidence="2" id="KW-1185">Reference proteome</keyword>